<keyword evidence="3" id="KW-1185">Reference proteome</keyword>
<accession>A0A9W7SHX7</accession>
<sequence>MVSNDLSDASRSRAAQDVETPAHHEKEVKGTYHWGRGGEGNMMTIGHGGGNEKTTVPNGHPGKERRGSLQGVVDKGKELLGLKKQAAKHGAESKAAEREEAVAVEE</sequence>
<dbReference type="AlphaFoldDB" id="A0A9W7SHX7"/>
<reference evidence="2 3" key="2">
    <citation type="journal article" date="2021" name="Curr. Genet.">
        <title>Genetic response to nitrogen starvation in the aggressive Eucalyptus foliar pathogen Teratosphaeria destructans.</title>
        <authorList>
            <person name="Havenga M."/>
            <person name="Wingfield B.D."/>
            <person name="Wingfield M.J."/>
            <person name="Dreyer L.L."/>
            <person name="Roets F."/>
            <person name="Aylward J."/>
        </authorList>
    </citation>
    <scope>NUCLEOTIDE SEQUENCE [LARGE SCALE GENOMIC DNA]</scope>
    <source>
        <strain evidence="2">CMW44962</strain>
    </source>
</reference>
<evidence type="ECO:0000313" key="2">
    <source>
        <dbReference type="EMBL" id="KAH9809265.1"/>
    </source>
</evidence>
<feature type="region of interest" description="Disordered" evidence="1">
    <location>
        <begin position="1"/>
        <end position="70"/>
    </location>
</feature>
<gene>
    <name evidence="2" type="ORF">Tdes44962_MAKER10444</name>
</gene>
<feature type="compositionally biased region" description="Gly residues" evidence="1">
    <location>
        <begin position="35"/>
        <end position="51"/>
    </location>
</feature>
<comment type="caution">
    <text evidence="2">The sequence shown here is derived from an EMBL/GenBank/DDBJ whole genome shotgun (WGS) entry which is preliminary data.</text>
</comment>
<dbReference type="EMBL" id="RIBY02002572">
    <property type="protein sequence ID" value="KAH9809265.1"/>
    <property type="molecule type" value="Genomic_DNA"/>
</dbReference>
<dbReference type="Proteomes" id="UP001138500">
    <property type="component" value="Unassembled WGS sequence"/>
</dbReference>
<protein>
    <submittedName>
        <fullName evidence="2">Uncharacterized protein</fullName>
    </submittedName>
</protein>
<feature type="compositionally biased region" description="Basic and acidic residues" evidence="1">
    <location>
        <begin position="89"/>
        <end position="106"/>
    </location>
</feature>
<dbReference type="Pfam" id="PF12223">
    <property type="entry name" value="DUF3602"/>
    <property type="match status" value="1"/>
</dbReference>
<proteinExistence type="predicted"/>
<organism evidence="2 3">
    <name type="scientific">Teratosphaeria destructans</name>
    <dbReference type="NCBI Taxonomy" id="418781"/>
    <lineage>
        <taxon>Eukaryota</taxon>
        <taxon>Fungi</taxon>
        <taxon>Dikarya</taxon>
        <taxon>Ascomycota</taxon>
        <taxon>Pezizomycotina</taxon>
        <taxon>Dothideomycetes</taxon>
        <taxon>Dothideomycetidae</taxon>
        <taxon>Mycosphaerellales</taxon>
        <taxon>Teratosphaeriaceae</taxon>
        <taxon>Teratosphaeria</taxon>
    </lineage>
</organism>
<reference evidence="2 3" key="1">
    <citation type="journal article" date="2018" name="IMA Fungus">
        <title>IMA Genome-F 10: Nine draft genome sequences of Claviceps purpurea s.lat., including C. arundinis, C. humidiphila, and C. cf. spartinae, pseudomolecules for the pitch canker pathogen Fusarium circinatum, draft genome of Davidsoniella eucalypti, Grosmannia galeiformis, Quambalaria eucalypti, and Teratosphaeria destructans.</title>
        <authorList>
            <person name="Wingfield B.D."/>
            <person name="Liu M."/>
            <person name="Nguyen H.D."/>
            <person name="Lane F.A."/>
            <person name="Morgan S.W."/>
            <person name="De Vos L."/>
            <person name="Wilken P.M."/>
            <person name="Duong T.A."/>
            <person name="Aylward J."/>
            <person name="Coetzee M.P."/>
            <person name="Dadej K."/>
            <person name="De Beer Z.W."/>
            <person name="Findlay W."/>
            <person name="Havenga M."/>
            <person name="Kolarik M."/>
            <person name="Menzies J.G."/>
            <person name="Naidoo K."/>
            <person name="Pochopski O."/>
            <person name="Shoukouhi P."/>
            <person name="Santana Q.C."/>
            <person name="Seifert K.A."/>
            <person name="Soal N."/>
            <person name="Steenkamp E.T."/>
            <person name="Tatham C.T."/>
            <person name="van der Nest M.A."/>
            <person name="Wingfield M.J."/>
        </authorList>
    </citation>
    <scope>NUCLEOTIDE SEQUENCE [LARGE SCALE GENOMIC DNA]</scope>
    <source>
        <strain evidence="2">CMW44962</strain>
    </source>
</reference>
<feature type="region of interest" description="Disordered" evidence="1">
    <location>
        <begin position="85"/>
        <end position="106"/>
    </location>
</feature>
<evidence type="ECO:0000256" key="1">
    <source>
        <dbReference type="SAM" id="MobiDB-lite"/>
    </source>
</evidence>
<feature type="compositionally biased region" description="Basic and acidic residues" evidence="1">
    <location>
        <begin position="8"/>
        <end position="30"/>
    </location>
</feature>
<evidence type="ECO:0000313" key="3">
    <source>
        <dbReference type="Proteomes" id="UP001138500"/>
    </source>
</evidence>
<name>A0A9W7SHX7_9PEZI</name>
<dbReference type="InterPro" id="IPR022024">
    <property type="entry name" value="DUF3602"/>
</dbReference>
<dbReference type="OrthoDB" id="3063476at2759"/>